<name>A0A0J6SYF2_9HYPH</name>
<organism evidence="1 2">
    <name type="scientific">Methylobacterium tarhaniae</name>
    <dbReference type="NCBI Taxonomy" id="1187852"/>
    <lineage>
        <taxon>Bacteria</taxon>
        <taxon>Pseudomonadati</taxon>
        <taxon>Pseudomonadota</taxon>
        <taxon>Alphaproteobacteria</taxon>
        <taxon>Hyphomicrobiales</taxon>
        <taxon>Methylobacteriaceae</taxon>
        <taxon>Methylobacterium</taxon>
    </lineage>
</organism>
<proteinExistence type="predicted"/>
<dbReference type="PATRIC" id="fig|1187852.3.peg.6988"/>
<keyword evidence="2" id="KW-1185">Reference proteome</keyword>
<dbReference type="RefSeq" id="WP_048451593.1">
    <property type="nucleotide sequence ID" value="NZ_LABZ01000099.1"/>
</dbReference>
<evidence type="ECO:0000313" key="1">
    <source>
        <dbReference type="EMBL" id="KMO40240.1"/>
    </source>
</evidence>
<sequence>MTEQRAIIAHLKKEHARLRALLTAIDEGRWWTKDDPSKEKIRFMEERTALIHAAISDVSIAVAHIGEK</sequence>
<accession>A0A0J6SYF2</accession>
<dbReference type="AlphaFoldDB" id="A0A0J6SYF2"/>
<dbReference type="EMBL" id="LABZ01000099">
    <property type="protein sequence ID" value="KMO40240.1"/>
    <property type="molecule type" value="Genomic_DNA"/>
</dbReference>
<reference evidence="1 2" key="1">
    <citation type="submission" date="2015-03" db="EMBL/GenBank/DDBJ databases">
        <title>Genome sequencing of Methylobacterium tarhaniae DSM 25844.</title>
        <authorList>
            <person name="Chaudhry V."/>
            <person name="Patil P.B."/>
        </authorList>
    </citation>
    <scope>NUCLEOTIDE SEQUENCE [LARGE SCALE GENOMIC DNA]</scope>
    <source>
        <strain evidence="1 2">DSM 25844</strain>
    </source>
</reference>
<protein>
    <submittedName>
        <fullName evidence="1">Uncharacterized protein</fullName>
    </submittedName>
</protein>
<dbReference type="Proteomes" id="UP000036449">
    <property type="component" value="Unassembled WGS sequence"/>
</dbReference>
<evidence type="ECO:0000313" key="2">
    <source>
        <dbReference type="Proteomes" id="UP000036449"/>
    </source>
</evidence>
<comment type="caution">
    <text evidence="1">The sequence shown here is derived from an EMBL/GenBank/DDBJ whole genome shotgun (WGS) entry which is preliminary data.</text>
</comment>
<dbReference type="OrthoDB" id="7998163at2"/>
<gene>
    <name evidence="1" type="ORF">VQ03_14515</name>
</gene>